<feature type="region of interest" description="Disordered" evidence="1">
    <location>
        <begin position="188"/>
        <end position="252"/>
    </location>
</feature>
<keyword evidence="4" id="KW-1185">Reference proteome</keyword>
<dbReference type="KEGG" id="mcha:111012867"/>
<keyword evidence="2" id="KW-0472">Membrane</keyword>
<accession>A0A6J1CP28</accession>
<name>A0A6J1CP28_MOMCH</name>
<keyword evidence="2" id="KW-0812">Transmembrane</keyword>
<dbReference type="InterPro" id="IPR025520">
    <property type="entry name" value="DUF4408"/>
</dbReference>
<dbReference type="OrthoDB" id="1933168at2759"/>
<dbReference type="RefSeq" id="XP_022142857.1">
    <property type="nucleotide sequence ID" value="XM_022287165.1"/>
</dbReference>
<evidence type="ECO:0000313" key="4">
    <source>
        <dbReference type="Proteomes" id="UP000504603"/>
    </source>
</evidence>
<evidence type="ECO:0000313" key="5">
    <source>
        <dbReference type="RefSeq" id="XP_022142857.1"/>
    </source>
</evidence>
<evidence type="ECO:0000256" key="1">
    <source>
        <dbReference type="SAM" id="MobiDB-lite"/>
    </source>
</evidence>
<dbReference type="PANTHER" id="PTHR33098">
    <property type="entry name" value="COTTON FIBER (DUF761)"/>
    <property type="match status" value="1"/>
</dbReference>
<evidence type="ECO:0000256" key="2">
    <source>
        <dbReference type="SAM" id="Phobius"/>
    </source>
</evidence>
<feature type="transmembrane region" description="Helical" evidence="2">
    <location>
        <begin position="63"/>
        <end position="80"/>
    </location>
</feature>
<keyword evidence="2" id="KW-1133">Transmembrane helix</keyword>
<feature type="non-terminal residue" evidence="5">
    <location>
        <position position="252"/>
    </location>
</feature>
<protein>
    <submittedName>
        <fullName evidence="5">Uncharacterized protein LOC111012867</fullName>
    </submittedName>
</protein>
<dbReference type="PANTHER" id="PTHR33098:SF117">
    <property type="entry name" value="COTTON FIBER (DUF761)"/>
    <property type="match status" value="1"/>
</dbReference>
<gene>
    <name evidence="5" type="primary">LOC111012867</name>
</gene>
<organism evidence="4 5">
    <name type="scientific">Momordica charantia</name>
    <name type="common">Bitter gourd</name>
    <name type="synonym">Balsam pear</name>
    <dbReference type="NCBI Taxonomy" id="3673"/>
    <lineage>
        <taxon>Eukaryota</taxon>
        <taxon>Viridiplantae</taxon>
        <taxon>Streptophyta</taxon>
        <taxon>Embryophyta</taxon>
        <taxon>Tracheophyta</taxon>
        <taxon>Spermatophyta</taxon>
        <taxon>Magnoliopsida</taxon>
        <taxon>eudicotyledons</taxon>
        <taxon>Gunneridae</taxon>
        <taxon>Pentapetalae</taxon>
        <taxon>rosids</taxon>
        <taxon>fabids</taxon>
        <taxon>Cucurbitales</taxon>
        <taxon>Cucurbitaceae</taxon>
        <taxon>Momordiceae</taxon>
        <taxon>Momordica</taxon>
    </lineage>
</organism>
<dbReference type="Pfam" id="PF14364">
    <property type="entry name" value="DUF4408"/>
    <property type="match status" value="1"/>
</dbReference>
<proteinExistence type="predicted"/>
<feature type="transmembrane region" description="Helical" evidence="2">
    <location>
        <begin position="12"/>
        <end position="31"/>
    </location>
</feature>
<feature type="domain" description="DUF4408" evidence="3">
    <location>
        <begin position="48"/>
        <end position="80"/>
    </location>
</feature>
<sequence length="252" mass="27780">MPILSPSSNYQWILSLKIILISTGVLSMAVFLKLSLPLLTDFLLSEIPTIWTCFVSWLRPPYLYLIINCIIISILASSKLQQKLDGDGSPAPPPVAKISSDYVVYSGGDISNGYSYSANQNVVTKISDLRIDESNGVYGRMSVEPQPRVSEIQMKGENDGLIVMKAADEAATPRPITNALHRKDSVGLLFSNEKEKPPVSSRIGQRKSVKASPEGKPLGVSKPKRHDTLESTWRTITDGRSMPLTRHLRKSD</sequence>
<evidence type="ECO:0000259" key="3">
    <source>
        <dbReference type="Pfam" id="PF14364"/>
    </source>
</evidence>
<dbReference type="GeneID" id="111012867"/>
<dbReference type="AlphaFoldDB" id="A0A6J1CP28"/>
<dbReference type="Proteomes" id="UP000504603">
    <property type="component" value="Unplaced"/>
</dbReference>
<reference evidence="5" key="1">
    <citation type="submission" date="2025-08" db="UniProtKB">
        <authorList>
            <consortium name="RefSeq"/>
        </authorList>
    </citation>
    <scope>IDENTIFICATION</scope>
</reference>